<dbReference type="EMBL" id="QUSW01000009">
    <property type="protein sequence ID" value="RQP21928.1"/>
    <property type="molecule type" value="Genomic_DNA"/>
</dbReference>
<keyword evidence="1" id="KW-0378">Hydrolase</keyword>
<accession>A0A3N7HIS5</accession>
<evidence type="ECO:0000313" key="7">
    <source>
        <dbReference type="Proteomes" id="UP000267464"/>
    </source>
</evidence>
<dbReference type="GO" id="GO:0016042">
    <property type="term" value="P:lipid catabolic process"/>
    <property type="evidence" value="ECO:0007669"/>
    <property type="project" value="UniProtKB-KW"/>
</dbReference>
<dbReference type="PIRSF" id="PIRSF031982">
    <property type="entry name" value="UCP031982_abhydr"/>
    <property type="match status" value="1"/>
</dbReference>
<evidence type="ECO:0000313" key="6">
    <source>
        <dbReference type="EMBL" id="RQP21928.1"/>
    </source>
</evidence>
<dbReference type="GO" id="GO:0003847">
    <property type="term" value="F:1-alkyl-2-acetylglycerophosphocholine esterase activity"/>
    <property type="evidence" value="ECO:0007669"/>
    <property type="project" value="TreeGrafter"/>
</dbReference>
<evidence type="ECO:0000256" key="4">
    <source>
        <dbReference type="SAM" id="SignalP"/>
    </source>
</evidence>
<reference evidence="6 7" key="1">
    <citation type="submission" date="2018-08" db="EMBL/GenBank/DDBJ databases">
        <authorList>
            <person name="Khan S.A."/>
            <person name="Jeon C.O."/>
            <person name="Chun B.H."/>
            <person name="Jeong S.E."/>
        </authorList>
    </citation>
    <scope>NUCLEOTIDE SEQUENCE [LARGE SCALE GENOMIC DNA]</scope>
    <source>
        <strain evidence="6 7">S-16</strain>
    </source>
</reference>
<evidence type="ECO:0000256" key="3">
    <source>
        <dbReference type="ARBA" id="ARBA00023098"/>
    </source>
</evidence>
<sequence length="367" mass="39787">MFKLNIKFVFVLAAMLVTPAARCEAPKRPHPVGLNFASYEDPVRRDWTGSRARPLSTVVWYPAAPGSRETDWTVSIFNAGTNAQGAPMAAEPAKLPLVLLSHGTGGAASTLGWLAEALAANGYIVAGVNHHGNTGAEPSYRLEGFMAWWDRPQDISAVLDKLLADPRFGPRIDTSRIGMAGFSLGGYTTLATIGVRLSQKQWQDFCAEASPDNPNCKLPPEIASKYSMDDVNRLLTQDERMKKELERMGNSFRDPRIRSAYAIAPVLGPAYVKDSVAGIQVPLRIVVGTADDQAIPETTAKPVAALVPKAQLQLLPGVTHYAFLSTCTMVGRTVARQICSDPEGVDRSAVHRQVGADAVQFFERTLR</sequence>
<dbReference type="InterPro" id="IPR029058">
    <property type="entry name" value="AB_hydrolase_fold"/>
</dbReference>
<dbReference type="PANTHER" id="PTHR10272:SF0">
    <property type="entry name" value="PLATELET-ACTIVATING FACTOR ACETYLHYDROLASE"/>
    <property type="match status" value="1"/>
</dbReference>
<dbReference type="SUPFAM" id="SSF53474">
    <property type="entry name" value="alpha/beta-Hydrolases"/>
    <property type="match status" value="1"/>
</dbReference>
<keyword evidence="2" id="KW-0442">Lipid degradation</keyword>
<feature type="signal peptide" evidence="4">
    <location>
        <begin position="1"/>
        <end position="23"/>
    </location>
</feature>
<reference evidence="6 7" key="2">
    <citation type="submission" date="2018-12" db="EMBL/GenBank/DDBJ databases">
        <title>Rhizobacter gummiphilus sp. nov., a rubber-degrading bacterium isolated from the soil of a botanical garden in Japan.</title>
        <authorList>
            <person name="Shunsuke S.S."/>
        </authorList>
    </citation>
    <scope>NUCLEOTIDE SEQUENCE [LARGE SCALE GENOMIC DNA]</scope>
    <source>
        <strain evidence="6 7">S-16</strain>
    </source>
</reference>
<protein>
    <submittedName>
        <fullName evidence="6">Peptidase</fullName>
    </submittedName>
</protein>
<dbReference type="InterPro" id="IPR016986">
    <property type="entry name" value="UCP031982_abhydr"/>
</dbReference>
<evidence type="ECO:0000256" key="1">
    <source>
        <dbReference type="ARBA" id="ARBA00022801"/>
    </source>
</evidence>
<gene>
    <name evidence="6" type="ORF">DZC73_26190</name>
</gene>
<organism evidence="6 7">
    <name type="scientific">Piscinibacter terrae</name>
    <dbReference type="NCBI Taxonomy" id="2496871"/>
    <lineage>
        <taxon>Bacteria</taxon>
        <taxon>Pseudomonadati</taxon>
        <taxon>Pseudomonadota</taxon>
        <taxon>Betaproteobacteria</taxon>
        <taxon>Burkholderiales</taxon>
        <taxon>Sphaerotilaceae</taxon>
        <taxon>Piscinibacter</taxon>
    </lineage>
</organism>
<proteinExistence type="predicted"/>
<dbReference type="Proteomes" id="UP000267464">
    <property type="component" value="Unassembled WGS sequence"/>
</dbReference>
<keyword evidence="7" id="KW-1185">Reference proteome</keyword>
<dbReference type="InterPro" id="IPR022742">
    <property type="entry name" value="Hydrolase_4"/>
</dbReference>
<dbReference type="PANTHER" id="PTHR10272">
    <property type="entry name" value="PLATELET-ACTIVATING FACTOR ACETYLHYDROLASE"/>
    <property type="match status" value="1"/>
</dbReference>
<dbReference type="Gene3D" id="3.40.50.1820">
    <property type="entry name" value="alpha/beta hydrolase"/>
    <property type="match status" value="1"/>
</dbReference>
<name>A0A3N7HIS5_9BURK</name>
<dbReference type="Pfam" id="PF12146">
    <property type="entry name" value="Hydrolase_4"/>
    <property type="match status" value="1"/>
</dbReference>
<evidence type="ECO:0000259" key="5">
    <source>
        <dbReference type="Pfam" id="PF12146"/>
    </source>
</evidence>
<feature type="chain" id="PRO_5018115955" evidence="4">
    <location>
        <begin position="24"/>
        <end position="367"/>
    </location>
</feature>
<comment type="caution">
    <text evidence="6">The sequence shown here is derived from an EMBL/GenBank/DDBJ whole genome shotgun (WGS) entry which is preliminary data.</text>
</comment>
<keyword evidence="4" id="KW-0732">Signal</keyword>
<keyword evidence="3" id="KW-0443">Lipid metabolism</keyword>
<evidence type="ECO:0000256" key="2">
    <source>
        <dbReference type="ARBA" id="ARBA00022963"/>
    </source>
</evidence>
<feature type="domain" description="Serine aminopeptidase S33" evidence="5">
    <location>
        <begin position="97"/>
        <end position="321"/>
    </location>
</feature>
<dbReference type="AlphaFoldDB" id="A0A3N7HIS5"/>